<evidence type="ECO:0000256" key="7">
    <source>
        <dbReference type="SAM" id="MobiDB-lite"/>
    </source>
</evidence>
<gene>
    <name evidence="10" type="primary">trkA</name>
    <name evidence="10" type="ORF">LPW39_23230</name>
</gene>
<dbReference type="Gene3D" id="3.40.50.720">
    <property type="entry name" value="NAD(P)-binding Rossmann-like Domain"/>
    <property type="match status" value="2"/>
</dbReference>
<evidence type="ECO:0000256" key="6">
    <source>
        <dbReference type="ARBA" id="ARBA00023065"/>
    </source>
</evidence>
<feature type="domain" description="RCK N-terminal" evidence="8">
    <location>
        <begin position="1"/>
        <end position="122"/>
    </location>
</feature>
<evidence type="ECO:0000256" key="3">
    <source>
        <dbReference type="ARBA" id="ARBA00022538"/>
    </source>
</evidence>
<dbReference type="NCBIfam" id="NF007031">
    <property type="entry name" value="PRK09496.1-2"/>
    <property type="match status" value="1"/>
</dbReference>
<dbReference type="InterPro" id="IPR050721">
    <property type="entry name" value="Trk_Ktr_HKT_K-transport"/>
</dbReference>
<dbReference type="Pfam" id="PF02080">
    <property type="entry name" value="TrkA_C"/>
    <property type="match status" value="1"/>
</dbReference>
<dbReference type="PANTHER" id="PTHR43833">
    <property type="entry name" value="POTASSIUM CHANNEL PROTEIN 2-RELATED-RELATED"/>
    <property type="match status" value="1"/>
</dbReference>
<keyword evidence="11" id="KW-1185">Reference proteome</keyword>
<dbReference type="InterPro" id="IPR003148">
    <property type="entry name" value="RCK_N"/>
</dbReference>
<dbReference type="InterPro" id="IPR036291">
    <property type="entry name" value="NAD(P)-bd_dom_sf"/>
</dbReference>
<dbReference type="InterPro" id="IPR006037">
    <property type="entry name" value="RCK_C"/>
</dbReference>
<evidence type="ECO:0000259" key="9">
    <source>
        <dbReference type="PROSITE" id="PS51202"/>
    </source>
</evidence>
<evidence type="ECO:0000256" key="2">
    <source>
        <dbReference type="ARBA" id="ARBA00022448"/>
    </source>
</evidence>
<dbReference type="PRINTS" id="PR00335">
    <property type="entry name" value="KUPTAKETRKA"/>
</dbReference>
<dbReference type="NCBIfam" id="NF007030">
    <property type="entry name" value="PRK09496.1-1"/>
    <property type="match status" value="1"/>
</dbReference>
<keyword evidence="5" id="KW-0520">NAD</keyword>
<dbReference type="GO" id="GO:0005886">
    <property type="term" value="C:plasma membrane"/>
    <property type="evidence" value="ECO:0007669"/>
    <property type="project" value="InterPro"/>
</dbReference>
<dbReference type="PROSITE" id="PS51202">
    <property type="entry name" value="RCK_C"/>
    <property type="match status" value="2"/>
</dbReference>
<keyword evidence="3" id="KW-0633">Potassium transport</keyword>
<evidence type="ECO:0000256" key="1">
    <source>
        <dbReference type="ARBA" id="ARBA00017378"/>
    </source>
</evidence>
<dbReference type="AlphaFoldDB" id="A0AAW4Y2V8"/>
<dbReference type="Proteomes" id="UP001199260">
    <property type="component" value="Unassembled WGS sequence"/>
</dbReference>
<feature type="domain" description="RCK C-terminal" evidence="9">
    <location>
        <begin position="380"/>
        <end position="491"/>
    </location>
</feature>
<dbReference type="EMBL" id="JAJNCT010000036">
    <property type="protein sequence ID" value="MCD2168041.1"/>
    <property type="molecule type" value="Genomic_DNA"/>
</dbReference>
<proteinExistence type="predicted"/>
<dbReference type="InterPro" id="IPR006036">
    <property type="entry name" value="K_uptake_TrkA"/>
</dbReference>
<evidence type="ECO:0000259" key="8">
    <source>
        <dbReference type="PROSITE" id="PS51201"/>
    </source>
</evidence>
<organism evidence="10 11">
    <name type="scientific">Comamonas koreensis</name>
    <dbReference type="NCBI Taxonomy" id="160825"/>
    <lineage>
        <taxon>Bacteria</taxon>
        <taxon>Pseudomonadati</taxon>
        <taxon>Pseudomonadota</taxon>
        <taxon>Betaproteobacteria</taxon>
        <taxon>Burkholderiales</taxon>
        <taxon>Comamonadaceae</taxon>
        <taxon>Comamonas</taxon>
    </lineage>
</organism>
<evidence type="ECO:0000256" key="5">
    <source>
        <dbReference type="ARBA" id="ARBA00023027"/>
    </source>
</evidence>
<dbReference type="PANTHER" id="PTHR43833:SF5">
    <property type="entry name" value="TRK SYSTEM POTASSIUM UPTAKE PROTEIN TRKA"/>
    <property type="match status" value="1"/>
</dbReference>
<reference evidence="10 11" key="1">
    <citation type="submission" date="2021-11" db="EMBL/GenBank/DDBJ databases">
        <title>Genome sequence.</title>
        <authorList>
            <person name="Sun Q."/>
        </authorList>
    </citation>
    <scope>NUCLEOTIDE SEQUENCE [LARGE SCALE GENOMIC DNA]</scope>
    <source>
        <strain evidence="10 11">KCTC 12005</strain>
    </source>
</reference>
<dbReference type="GO" id="GO:0015079">
    <property type="term" value="F:potassium ion transmembrane transporter activity"/>
    <property type="evidence" value="ECO:0007669"/>
    <property type="project" value="InterPro"/>
</dbReference>
<keyword evidence="6" id="KW-0406">Ion transport</keyword>
<accession>A0AAW4Y2V8</accession>
<dbReference type="Pfam" id="PF02254">
    <property type="entry name" value="TrkA_N"/>
    <property type="match status" value="2"/>
</dbReference>
<dbReference type="SUPFAM" id="SSF51735">
    <property type="entry name" value="NAD(P)-binding Rossmann-fold domains"/>
    <property type="match status" value="2"/>
</dbReference>
<evidence type="ECO:0000313" key="11">
    <source>
        <dbReference type="Proteomes" id="UP001199260"/>
    </source>
</evidence>
<evidence type="ECO:0000313" key="10">
    <source>
        <dbReference type="EMBL" id="MCD2168041.1"/>
    </source>
</evidence>
<feature type="domain" description="RCK N-terminal" evidence="8">
    <location>
        <begin position="240"/>
        <end position="360"/>
    </location>
</feature>
<keyword evidence="2" id="KW-0813">Transport</keyword>
<dbReference type="PROSITE" id="PS51201">
    <property type="entry name" value="RCK_N"/>
    <property type="match status" value="2"/>
</dbReference>
<feature type="region of interest" description="Disordered" evidence="7">
    <location>
        <begin position="429"/>
        <end position="453"/>
    </location>
</feature>
<name>A0AAW4Y2V8_9BURK</name>
<dbReference type="RefSeq" id="WP_230781128.1">
    <property type="nucleotide sequence ID" value="NZ_JAJNCT010000036.1"/>
</dbReference>
<keyword evidence="4" id="KW-0630">Potassium</keyword>
<feature type="domain" description="RCK C-terminal" evidence="9">
    <location>
        <begin position="142"/>
        <end position="231"/>
    </location>
</feature>
<dbReference type="InterPro" id="IPR036721">
    <property type="entry name" value="RCK_C_sf"/>
</dbReference>
<dbReference type="NCBIfam" id="NF007032">
    <property type="entry name" value="PRK09496.1-4"/>
    <property type="match status" value="1"/>
</dbReference>
<dbReference type="Gene3D" id="3.30.70.1450">
    <property type="entry name" value="Regulator of K+ conductance, C-terminal domain"/>
    <property type="match status" value="2"/>
</dbReference>
<protein>
    <recommendedName>
        <fullName evidence="1">Trk system potassium uptake protein TrkA</fullName>
    </recommendedName>
</protein>
<comment type="caution">
    <text evidence="10">The sequence shown here is derived from an EMBL/GenBank/DDBJ whole genome shotgun (WGS) entry which is preliminary data.</text>
</comment>
<dbReference type="NCBIfam" id="NF007039">
    <property type="entry name" value="PRK09496.3-2"/>
    <property type="match status" value="1"/>
</dbReference>
<sequence>MKILILGAGRVGESVAESLLSEKNDITVVDTDGVRLRDLEARFDLRGVVGNGISPEVLAEAGAADTDMLIACTSQDETNLTACKIAQVLFNIPTRIVRVRSVALKSHAELLSDTGFGVTHAFCPEEALMGYIGKLVTYPEALQVREFAQGHVALASVRARGGAPVVGLSVADVRQNLPHGTVRVVGVYRRFHHEADRLVPTEGSTRIEPGDEVFVLSDKEQLGDVLAAFNRQVGEQAEVVRRVMVAGGGRVGMRLARALTKESRRFQVKIIEKSEDRCVYLASRLPSDVLVLKGDATDETLMENENVEDVDLFVAITDDDEDNIMSCLLAKKLGATRVLALINRRTYADLMHGTQIDIALSPAQATLGELLAYVRQGDVQAVHSLRRGVAEAIEIVARGDAKTSRAVGRRVGSLRLPRDVHIGMIVRGLPEPDARNTNGSEAAERDEDERDDEKVEVIVPTSGTIIQSNDHVILFLPNKRLVHEVEALFRVGVTFF</sequence>
<dbReference type="SUPFAM" id="SSF116726">
    <property type="entry name" value="TrkA C-terminal domain-like"/>
    <property type="match status" value="1"/>
</dbReference>
<evidence type="ECO:0000256" key="4">
    <source>
        <dbReference type="ARBA" id="ARBA00022958"/>
    </source>
</evidence>